<protein>
    <submittedName>
        <fullName evidence="2">Uncharacterized protein</fullName>
    </submittedName>
</protein>
<sequence>MTLSNPNRLPPVKPTRPSLLIPQPSNPRDIRQPIRLTIAILPPRKLQMRPEMSLDDREPVDGLLVMEGKNPISDSSGSNQVNYLCEYTDAGHSATTHAP</sequence>
<dbReference type="AlphaFoldDB" id="A0A9W9Y4Q4"/>
<evidence type="ECO:0000256" key="1">
    <source>
        <dbReference type="SAM" id="MobiDB-lite"/>
    </source>
</evidence>
<accession>A0A9W9Y4Q4</accession>
<feature type="region of interest" description="Disordered" evidence="1">
    <location>
        <begin position="1"/>
        <end position="32"/>
    </location>
</feature>
<reference evidence="2" key="2">
    <citation type="journal article" date="2023" name="IMA Fungus">
        <title>Comparative genomic study of the Penicillium genus elucidates a diverse pangenome and 15 lateral gene transfer events.</title>
        <authorList>
            <person name="Petersen C."/>
            <person name="Sorensen T."/>
            <person name="Nielsen M.R."/>
            <person name="Sondergaard T.E."/>
            <person name="Sorensen J.L."/>
            <person name="Fitzpatrick D.A."/>
            <person name="Frisvad J.C."/>
            <person name="Nielsen K.L."/>
        </authorList>
    </citation>
    <scope>NUCLEOTIDE SEQUENCE</scope>
    <source>
        <strain evidence="2">IBT 29495</strain>
    </source>
</reference>
<dbReference type="Proteomes" id="UP001149954">
    <property type="component" value="Unassembled WGS sequence"/>
</dbReference>
<evidence type="ECO:0000313" key="2">
    <source>
        <dbReference type="EMBL" id="KAJ5514979.1"/>
    </source>
</evidence>
<evidence type="ECO:0000313" key="3">
    <source>
        <dbReference type="Proteomes" id="UP001149954"/>
    </source>
</evidence>
<comment type="caution">
    <text evidence="2">The sequence shown here is derived from an EMBL/GenBank/DDBJ whole genome shotgun (WGS) entry which is preliminary data.</text>
</comment>
<reference evidence="2" key="1">
    <citation type="submission" date="2022-12" db="EMBL/GenBank/DDBJ databases">
        <authorList>
            <person name="Petersen C."/>
        </authorList>
    </citation>
    <scope>NUCLEOTIDE SEQUENCE</scope>
    <source>
        <strain evidence="2">IBT 29495</strain>
    </source>
</reference>
<keyword evidence="3" id="KW-1185">Reference proteome</keyword>
<dbReference type="EMBL" id="JAPWDS010000002">
    <property type="protein sequence ID" value="KAJ5514979.1"/>
    <property type="molecule type" value="Genomic_DNA"/>
</dbReference>
<organism evidence="2 3">
    <name type="scientific">Penicillium fimorum</name>
    <dbReference type="NCBI Taxonomy" id="1882269"/>
    <lineage>
        <taxon>Eukaryota</taxon>
        <taxon>Fungi</taxon>
        <taxon>Dikarya</taxon>
        <taxon>Ascomycota</taxon>
        <taxon>Pezizomycotina</taxon>
        <taxon>Eurotiomycetes</taxon>
        <taxon>Eurotiomycetidae</taxon>
        <taxon>Eurotiales</taxon>
        <taxon>Aspergillaceae</taxon>
        <taxon>Penicillium</taxon>
    </lineage>
</organism>
<proteinExistence type="predicted"/>
<gene>
    <name evidence="2" type="ORF">N7463_004531</name>
</gene>
<name>A0A9W9Y4Q4_9EURO</name>